<evidence type="ECO:0000313" key="2">
    <source>
        <dbReference type="EMBL" id="GFE63249.1"/>
    </source>
</evidence>
<reference evidence="2 3" key="1">
    <citation type="submission" date="2019-12" db="EMBL/GenBank/DDBJ databases">
        <title>Litoreibacter badius sp. nov., a novel bacteriochlorophyll a-containing bacterium in the genus Litoreibacter.</title>
        <authorList>
            <person name="Kanamuro M."/>
            <person name="Takabe Y."/>
            <person name="Mori K."/>
            <person name="Takaichi S."/>
            <person name="Hanada S."/>
        </authorList>
    </citation>
    <scope>NUCLEOTIDE SEQUENCE [LARGE SCALE GENOMIC DNA]</scope>
    <source>
        <strain evidence="2 3">K6</strain>
    </source>
</reference>
<sequence length="75" mass="8112">MTEQEFGQILKANYNSASAGMVATTIHLFGIRYANSLSELSIRDICKIAGIPVSYVTEINKGIRLANHVSLKEGG</sequence>
<proteinExistence type="predicted"/>
<feature type="domain" description="HTH-like" evidence="1">
    <location>
        <begin position="2"/>
        <end position="72"/>
    </location>
</feature>
<accession>A0A6N6JCU8</accession>
<evidence type="ECO:0000313" key="3">
    <source>
        <dbReference type="Proteomes" id="UP000436822"/>
    </source>
</evidence>
<dbReference type="Pfam" id="PF24718">
    <property type="entry name" value="HTH_73"/>
    <property type="match status" value="1"/>
</dbReference>
<organism evidence="2 3">
    <name type="scientific">Litoreibacter roseus</name>
    <dbReference type="NCBI Taxonomy" id="2601869"/>
    <lineage>
        <taxon>Bacteria</taxon>
        <taxon>Pseudomonadati</taxon>
        <taxon>Pseudomonadota</taxon>
        <taxon>Alphaproteobacteria</taxon>
        <taxon>Rhodobacterales</taxon>
        <taxon>Roseobacteraceae</taxon>
        <taxon>Litoreibacter</taxon>
    </lineage>
</organism>
<evidence type="ECO:0000259" key="1">
    <source>
        <dbReference type="Pfam" id="PF24718"/>
    </source>
</evidence>
<dbReference type="InterPro" id="IPR056975">
    <property type="entry name" value="HTH_73"/>
</dbReference>
<protein>
    <recommendedName>
        <fullName evidence="1">HTH-like domain-containing protein</fullName>
    </recommendedName>
</protein>
<dbReference type="EMBL" id="BLJE01000001">
    <property type="protein sequence ID" value="GFE63249.1"/>
    <property type="molecule type" value="Genomic_DNA"/>
</dbReference>
<keyword evidence="3" id="KW-1185">Reference proteome</keyword>
<gene>
    <name evidence="2" type="ORF">KIN_03230</name>
</gene>
<name>A0A6N6JCU8_9RHOB</name>
<dbReference type="AlphaFoldDB" id="A0A6N6JCU8"/>
<dbReference type="Proteomes" id="UP000436822">
    <property type="component" value="Unassembled WGS sequence"/>
</dbReference>
<comment type="caution">
    <text evidence="2">The sequence shown here is derived from an EMBL/GenBank/DDBJ whole genome shotgun (WGS) entry which is preliminary data.</text>
</comment>